<dbReference type="Pfam" id="PF04186">
    <property type="entry name" value="FxsA"/>
    <property type="match status" value="1"/>
</dbReference>
<feature type="transmembrane region" description="Helical" evidence="2">
    <location>
        <begin position="42"/>
        <end position="59"/>
    </location>
</feature>
<dbReference type="GO" id="GO:0016020">
    <property type="term" value="C:membrane"/>
    <property type="evidence" value="ECO:0007669"/>
    <property type="project" value="InterPro"/>
</dbReference>
<reference evidence="3 4" key="1">
    <citation type="submission" date="2018-10" db="EMBL/GenBank/DDBJ databases">
        <title>Tessaracoccus antarcticuss sp. nov., isolated from sediment.</title>
        <authorList>
            <person name="Zhou L.Y."/>
            <person name="Du Z.J."/>
        </authorList>
    </citation>
    <scope>NUCLEOTIDE SEQUENCE [LARGE SCALE GENOMIC DNA]</scope>
    <source>
        <strain evidence="3 4">JDX10</strain>
    </source>
</reference>
<feature type="region of interest" description="Disordered" evidence="1">
    <location>
        <begin position="160"/>
        <end position="186"/>
    </location>
</feature>
<dbReference type="PANTHER" id="PTHR35335">
    <property type="entry name" value="UPF0716 PROTEIN FXSA"/>
    <property type="match status" value="1"/>
</dbReference>
<keyword evidence="2" id="KW-0472">Membrane</keyword>
<name>A0A3M0GS57_9ACTN</name>
<evidence type="ECO:0000313" key="3">
    <source>
        <dbReference type="EMBL" id="RMB60146.1"/>
    </source>
</evidence>
<dbReference type="OrthoDB" id="9792788at2"/>
<dbReference type="Proteomes" id="UP000275256">
    <property type="component" value="Unassembled WGS sequence"/>
</dbReference>
<feature type="transmembrane region" description="Helical" evidence="2">
    <location>
        <begin position="88"/>
        <end position="113"/>
    </location>
</feature>
<proteinExistence type="predicted"/>
<keyword evidence="2" id="KW-0812">Transmembrane</keyword>
<feature type="compositionally biased region" description="Basic and acidic residues" evidence="1">
    <location>
        <begin position="177"/>
        <end position="186"/>
    </location>
</feature>
<organism evidence="3 4">
    <name type="scientific">Tessaracoccus antarcticus</name>
    <dbReference type="NCBI Taxonomy" id="2479848"/>
    <lineage>
        <taxon>Bacteria</taxon>
        <taxon>Bacillati</taxon>
        <taxon>Actinomycetota</taxon>
        <taxon>Actinomycetes</taxon>
        <taxon>Propionibacteriales</taxon>
        <taxon>Propionibacteriaceae</taxon>
        <taxon>Tessaracoccus</taxon>
    </lineage>
</organism>
<dbReference type="EMBL" id="REFW01000002">
    <property type="protein sequence ID" value="RMB60146.1"/>
    <property type="molecule type" value="Genomic_DNA"/>
</dbReference>
<evidence type="ECO:0000313" key="4">
    <source>
        <dbReference type="Proteomes" id="UP000275256"/>
    </source>
</evidence>
<keyword evidence="2" id="KW-1133">Transmembrane helix</keyword>
<accession>A0A3M0GS57</accession>
<sequence length="186" mass="20091">MPETPGGRWPRRSVPALALSGFFLFILAEVALLVWVSTQIGWWTLVALMVSTVVGAYLLQREWRKAWKELGESLKTGSLPPGRTADAVLVLLGGFMLIMPGFITDVLGLLLLLPFTRPGVRSFLGWWVTRAVPRDGAMPRNMVIQGEVVEGEVVEGEVVEPGSGPEGGTVPGISPHNVDDEGHQGP</sequence>
<keyword evidence="4" id="KW-1185">Reference proteome</keyword>
<dbReference type="PANTHER" id="PTHR35335:SF1">
    <property type="entry name" value="UPF0716 PROTEIN FXSA"/>
    <property type="match status" value="1"/>
</dbReference>
<dbReference type="NCBIfam" id="NF008528">
    <property type="entry name" value="PRK11463.1-2"/>
    <property type="match status" value="1"/>
</dbReference>
<comment type="caution">
    <text evidence="3">The sequence shown here is derived from an EMBL/GenBank/DDBJ whole genome shotgun (WGS) entry which is preliminary data.</text>
</comment>
<dbReference type="RefSeq" id="WP_121901626.1">
    <property type="nucleotide sequence ID" value="NZ_REFW01000002.1"/>
</dbReference>
<dbReference type="AlphaFoldDB" id="A0A3M0GS57"/>
<dbReference type="InterPro" id="IPR007313">
    <property type="entry name" value="FxsA"/>
</dbReference>
<feature type="transmembrane region" description="Helical" evidence="2">
    <location>
        <begin position="16"/>
        <end position="36"/>
    </location>
</feature>
<protein>
    <submittedName>
        <fullName evidence="3">FxsA family protein</fullName>
    </submittedName>
</protein>
<evidence type="ECO:0000256" key="1">
    <source>
        <dbReference type="SAM" id="MobiDB-lite"/>
    </source>
</evidence>
<evidence type="ECO:0000256" key="2">
    <source>
        <dbReference type="SAM" id="Phobius"/>
    </source>
</evidence>
<gene>
    <name evidence="3" type="ORF">EAX62_10660</name>
</gene>